<reference evidence="1 2" key="1">
    <citation type="submission" date="2018-04" db="EMBL/GenBank/DDBJ databases">
        <title>Complete genome sequences of Streptomyces lydicus strain WYEC and characterization of antagonistic properties of biological control agents.</title>
        <authorList>
            <person name="Mariita R.M."/>
            <person name="Sello J.K."/>
        </authorList>
    </citation>
    <scope>NUCLEOTIDE SEQUENCE [LARGE SCALE GENOMIC DNA]</scope>
    <source>
        <strain evidence="1 2">WYEC 108</strain>
    </source>
</reference>
<evidence type="ECO:0000313" key="2">
    <source>
        <dbReference type="Proteomes" id="UP000275579"/>
    </source>
</evidence>
<protein>
    <submittedName>
        <fullName evidence="1">Uncharacterized protein</fullName>
    </submittedName>
</protein>
<gene>
    <name evidence="1" type="ORF">DDE74_25890</name>
</gene>
<proteinExistence type="predicted"/>
<organism evidence="1 2">
    <name type="scientific">Streptomyces lydicus</name>
    <dbReference type="NCBI Taxonomy" id="47763"/>
    <lineage>
        <taxon>Bacteria</taxon>
        <taxon>Bacillati</taxon>
        <taxon>Actinomycetota</taxon>
        <taxon>Actinomycetes</taxon>
        <taxon>Kitasatosporales</taxon>
        <taxon>Streptomycetaceae</taxon>
        <taxon>Streptomyces</taxon>
    </lineage>
</organism>
<dbReference type="Proteomes" id="UP000275579">
    <property type="component" value="Chromosome"/>
</dbReference>
<evidence type="ECO:0000313" key="1">
    <source>
        <dbReference type="EMBL" id="AZS73916.1"/>
    </source>
</evidence>
<dbReference type="AlphaFoldDB" id="A0A3S9YFY2"/>
<accession>A0A3S9YFY2</accession>
<sequence>MSNARTTMTPPVYVSLPLAPPKPTEDCGVCMALAKQRAEAETKGDFSRVADCNIELRNHSHLRATDRKSV</sequence>
<dbReference type="EMBL" id="CP029042">
    <property type="protein sequence ID" value="AZS73916.1"/>
    <property type="molecule type" value="Genomic_DNA"/>
</dbReference>
<name>A0A3S9YFY2_9ACTN</name>